<dbReference type="STRING" id="1095629.A0A0C9WTC9"/>
<dbReference type="OrthoDB" id="2823912at2759"/>
<protein>
    <recommendedName>
        <fullName evidence="1">F-box domain-containing protein</fullName>
    </recommendedName>
</protein>
<accession>A0A0C9WTC9</accession>
<dbReference type="SUPFAM" id="SSF81383">
    <property type="entry name" value="F-box domain"/>
    <property type="match status" value="1"/>
</dbReference>
<dbReference type="HOGENOM" id="CLU_010790_5_1_1"/>
<sequence>MTENVVFCMDFAALTRSDSFRNFLAYQVLPFHGVGVDELLEGQPNVCKRALYDPYFRANYMTGWVMKEARKATRTCFKYKRLNLSRFLALPTDILFGIFECLHPVDLYHLIQSTRTVRSIILHPRYRGVWTSAFREHKDLPSCPKGISEPQWSSLLFGPDTCDICGNRGALADFSFQKRLCEACWGTHLVYQRDMVHIISENPPNQLLVVWSLVPRTFRRGGTTHFLSNMGGSHEASYARYLRKDVEAMVDKVKEFLGDIAAEVPGAAEKYRVFLSEVTAKRDENDVNASGANGWAQTIYSHLFSERERSKKEMAKRCMTRLANIGHDPRDTAAAQNMAFTILFRHSATRLTRKVYRKIKPKLEIIVNAQKRKRLILERKDVVKSCYTEYSRTLKPEQWTSIMPLHEVFKDTLFKDFIFSEADVIREISKKDALARFPQLTLEFMDSQVYRLASLLPGGADHSVASIDCYARLNLATSVFDCRLCQFHDISGVALCGWTNICSHMNQKSPESSVPHLRLEFNSVGSATSLSLIRSLGLDPGTTTPKQLDLIDARFFCGTCPILSMRGIRGRKAYTWTECITHAPTHATCSWQLLTPEATRFVKEQEPLYPSPMSLAWGCNHCSEHFEKSVSLPSAKAHVDESHGIEQPVVGKDVIAYKHQFNFPRGYSSRKPFRYSLEPPCQFMCKMCPKRPIYQLWSMEYLVPHLWRKHHVAEPRQHDHWEKVEIVAQN</sequence>
<dbReference type="InterPro" id="IPR036047">
    <property type="entry name" value="F-box-like_dom_sf"/>
</dbReference>
<dbReference type="PROSITE" id="PS50181">
    <property type="entry name" value="FBOX"/>
    <property type="match status" value="1"/>
</dbReference>
<dbReference type="EMBL" id="KN838595">
    <property type="protein sequence ID" value="KIK02270.1"/>
    <property type="molecule type" value="Genomic_DNA"/>
</dbReference>
<organism evidence="2 3">
    <name type="scientific">Laccaria amethystina LaAM-08-1</name>
    <dbReference type="NCBI Taxonomy" id="1095629"/>
    <lineage>
        <taxon>Eukaryota</taxon>
        <taxon>Fungi</taxon>
        <taxon>Dikarya</taxon>
        <taxon>Basidiomycota</taxon>
        <taxon>Agaricomycotina</taxon>
        <taxon>Agaricomycetes</taxon>
        <taxon>Agaricomycetidae</taxon>
        <taxon>Agaricales</taxon>
        <taxon>Agaricineae</taxon>
        <taxon>Hydnangiaceae</taxon>
        <taxon>Laccaria</taxon>
    </lineage>
</organism>
<evidence type="ECO:0000313" key="3">
    <source>
        <dbReference type="Proteomes" id="UP000054477"/>
    </source>
</evidence>
<evidence type="ECO:0000259" key="1">
    <source>
        <dbReference type="PROSITE" id="PS50181"/>
    </source>
</evidence>
<name>A0A0C9WTC9_9AGAR</name>
<feature type="domain" description="F-box" evidence="1">
    <location>
        <begin position="84"/>
        <end position="133"/>
    </location>
</feature>
<dbReference type="Proteomes" id="UP000054477">
    <property type="component" value="Unassembled WGS sequence"/>
</dbReference>
<dbReference type="AlphaFoldDB" id="A0A0C9WTC9"/>
<gene>
    <name evidence="2" type="ORF">K443DRAFT_677781</name>
</gene>
<evidence type="ECO:0000313" key="2">
    <source>
        <dbReference type="EMBL" id="KIK02270.1"/>
    </source>
</evidence>
<reference evidence="2 3" key="1">
    <citation type="submission" date="2014-04" db="EMBL/GenBank/DDBJ databases">
        <authorList>
            <consortium name="DOE Joint Genome Institute"/>
            <person name="Kuo A."/>
            <person name="Kohler A."/>
            <person name="Nagy L.G."/>
            <person name="Floudas D."/>
            <person name="Copeland A."/>
            <person name="Barry K.W."/>
            <person name="Cichocki N."/>
            <person name="Veneault-Fourrey C."/>
            <person name="LaButti K."/>
            <person name="Lindquist E.A."/>
            <person name="Lipzen A."/>
            <person name="Lundell T."/>
            <person name="Morin E."/>
            <person name="Murat C."/>
            <person name="Sun H."/>
            <person name="Tunlid A."/>
            <person name="Henrissat B."/>
            <person name="Grigoriev I.V."/>
            <person name="Hibbett D.S."/>
            <person name="Martin F."/>
            <person name="Nordberg H.P."/>
            <person name="Cantor M.N."/>
            <person name="Hua S.X."/>
        </authorList>
    </citation>
    <scope>NUCLEOTIDE SEQUENCE [LARGE SCALE GENOMIC DNA]</scope>
    <source>
        <strain evidence="2 3">LaAM-08-1</strain>
    </source>
</reference>
<proteinExistence type="predicted"/>
<reference evidence="3" key="2">
    <citation type="submission" date="2015-01" db="EMBL/GenBank/DDBJ databases">
        <title>Evolutionary Origins and Diversification of the Mycorrhizal Mutualists.</title>
        <authorList>
            <consortium name="DOE Joint Genome Institute"/>
            <consortium name="Mycorrhizal Genomics Consortium"/>
            <person name="Kohler A."/>
            <person name="Kuo A."/>
            <person name="Nagy L.G."/>
            <person name="Floudas D."/>
            <person name="Copeland A."/>
            <person name="Barry K.W."/>
            <person name="Cichocki N."/>
            <person name="Veneault-Fourrey C."/>
            <person name="LaButti K."/>
            <person name="Lindquist E.A."/>
            <person name="Lipzen A."/>
            <person name="Lundell T."/>
            <person name="Morin E."/>
            <person name="Murat C."/>
            <person name="Riley R."/>
            <person name="Ohm R."/>
            <person name="Sun H."/>
            <person name="Tunlid A."/>
            <person name="Henrissat B."/>
            <person name="Grigoriev I.V."/>
            <person name="Hibbett D.S."/>
            <person name="Martin F."/>
        </authorList>
    </citation>
    <scope>NUCLEOTIDE SEQUENCE [LARGE SCALE GENOMIC DNA]</scope>
    <source>
        <strain evidence="3">LaAM-08-1</strain>
    </source>
</reference>
<dbReference type="InterPro" id="IPR001810">
    <property type="entry name" value="F-box_dom"/>
</dbReference>
<feature type="non-terminal residue" evidence="2">
    <location>
        <position position="730"/>
    </location>
</feature>
<keyword evidence="3" id="KW-1185">Reference proteome</keyword>